<dbReference type="Proteomes" id="UP000006882">
    <property type="component" value="Chromosome G6"/>
</dbReference>
<keyword evidence="3" id="KW-1185">Reference proteome</keyword>
<dbReference type="AlphaFoldDB" id="A0A251NWA0"/>
<protein>
    <submittedName>
        <fullName evidence="1">Uncharacterized protein</fullName>
    </submittedName>
</protein>
<dbReference type="EMBL" id="CM007651">
    <property type="protein sequence ID" value="ONI29103.1"/>
    <property type="molecule type" value="Genomic_DNA"/>
</dbReference>
<gene>
    <name evidence="2" type="ORF">PRUPE_1G181700</name>
    <name evidence="1" type="ORF">PRUPE_6G266200</name>
</gene>
<evidence type="ECO:0000313" key="3">
    <source>
        <dbReference type="Proteomes" id="UP000006882"/>
    </source>
</evidence>
<dbReference type="EMBL" id="CM007656">
    <property type="protein sequence ID" value="ONI03573.1"/>
    <property type="molecule type" value="Genomic_DNA"/>
</dbReference>
<reference evidence="1" key="2">
    <citation type="submission" date="2016-12" db="EMBL/GenBank/DDBJ databases">
        <title>WGS assembly of Prunus persica.</title>
        <authorList>
            <person name="Verde I."/>
            <person name="Jenkins J."/>
            <person name="Dondini L."/>
            <person name="Micali S."/>
            <person name="Pagliarani G."/>
            <person name="Vendramin E."/>
            <person name="Paris R."/>
            <person name="Aramini V."/>
            <person name="Gazza L."/>
            <person name="Rossini L."/>
            <person name="Bassi D."/>
            <person name="Troggio M."/>
            <person name="Shu S."/>
            <person name="Grimwood J.H."/>
            <person name="Tartarini S."/>
            <person name="Dettori M.T."/>
            <person name="Schmutz J."/>
        </authorList>
    </citation>
    <scope>NUCLEOTIDE SEQUENCE</scope>
</reference>
<accession>A0A251NWA0</accession>
<name>A0A251NWA0_PRUPE</name>
<dbReference type="Proteomes" id="UP000006882">
    <property type="component" value="Chromosome G1"/>
</dbReference>
<dbReference type="Gramene" id="ONI29103">
    <property type="protein sequence ID" value="ONI29103"/>
    <property type="gene ID" value="PRUPE_1G181700"/>
</dbReference>
<organism evidence="1 3">
    <name type="scientific">Prunus persica</name>
    <name type="common">Peach</name>
    <name type="synonym">Amygdalus persica</name>
    <dbReference type="NCBI Taxonomy" id="3760"/>
    <lineage>
        <taxon>Eukaryota</taxon>
        <taxon>Viridiplantae</taxon>
        <taxon>Streptophyta</taxon>
        <taxon>Embryophyta</taxon>
        <taxon>Tracheophyta</taxon>
        <taxon>Spermatophyta</taxon>
        <taxon>Magnoliopsida</taxon>
        <taxon>eudicotyledons</taxon>
        <taxon>Gunneridae</taxon>
        <taxon>Pentapetalae</taxon>
        <taxon>rosids</taxon>
        <taxon>fabids</taxon>
        <taxon>Rosales</taxon>
        <taxon>Rosaceae</taxon>
        <taxon>Amygdaloideae</taxon>
        <taxon>Amygdaleae</taxon>
        <taxon>Prunus</taxon>
    </lineage>
</organism>
<dbReference type="Gramene" id="ONI03573">
    <property type="protein sequence ID" value="ONI03573"/>
    <property type="gene ID" value="PRUPE_6G266200"/>
</dbReference>
<evidence type="ECO:0000313" key="1">
    <source>
        <dbReference type="EMBL" id="ONI03573.1"/>
    </source>
</evidence>
<evidence type="ECO:0000313" key="2">
    <source>
        <dbReference type="EMBL" id="ONI29103.1"/>
    </source>
</evidence>
<proteinExistence type="predicted"/>
<sequence>MGSKITCNPNFHSGGMFEGRLQEGLSSGVQGWLDAHLRGSKSSFSSYINGSTANFQEGLSMSVDKRDFTFTKELHEKLALNFFPIRSCLQIGECLCIQLNNLDKILMMFSCNVCVCMFLRQRKFSTYADNLMPGIVLEP</sequence>
<reference evidence="1 3" key="1">
    <citation type="journal article" date="2013" name="Nat. Genet.">
        <title>The high-quality draft genome of peach (Prunus persica) identifies unique patterns of genetic diversity, domestication and genome evolution.</title>
        <authorList>
            <consortium name="International Peach Genome Initiative"/>
            <person name="Verde I."/>
            <person name="Abbott A.G."/>
            <person name="Scalabrin S."/>
            <person name="Jung S."/>
            <person name="Shu S."/>
            <person name="Marroni F."/>
            <person name="Zhebentyayeva T."/>
            <person name="Dettori M.T."/>
            <person name="Grimwood J."/>
            <person name="Cattonaro F."/>
            <person name="Zuccolo A."/>
            <person name="Rossini L."/>
            <person name="Jenkins J."/>
            <person name="Vendramin E."/>
            <person name="Meisel L.A."/>
            <person name="Decroocq V."/>
            <person name="Sosinski B."/>
            <person name="Prochnik S."/>
            <person name="Mitros T."/>
            <person name="Policriti A."/>
            <person name="Cipriani G."/>
            <person name="Dondini L."/>
            <person name="Ficklin S."/>
            <person name="Goodstein D.M."/>
            <person name="Xuan P."/>
            <person name="Del Fabbro C."/>
            <person name="Aramini V."/>
            <person name="Copetti D."/>
            <person name="Gonzalez S."/>
            <person name="Horner D.S."/>
            <person name="Falchi R."/>
            <person name="Lucas S."/>
            <person name="Mica E."/>
            <person name="Maldonado J."/>
            <person name="Lazzari B."/>
            <person name="Bielenberg D."/>
            <person name="Pirona R."/>
            <person name="Miculan M."/>
            <person name="Barakat A."/>
            <person name="Testolin R."/>
            <person name="Stella A."/>
            <person name="Tartarini S."/>
            <person name="Tonutti P."/>
            <person name="Arus P."/>
            <person name="Orellana A."/>
            <person name="Wells C."/>
            <person name="Main D."/>
            <person name="Vizzotto G."/>
            <person name="Silva H."/>
            <person name="Salamini F."/>
            <person name="Schmutz J."/>
            <person name="Morgante M."/>
            <person name="Rokhsar D.S."/>
        </authorList>
    </citation>
    <scope>NUCLEOTIDE SEQUENCE [LARGE SCALE GENOMIC DNA]</scope>
    <source>
        <strain evidence="3">cv. Nemared</strain>
    </source>
</reference>